<dbReference type="PANTHER" id="PTHR13355">
    <property type="entry name" value="GLUCOSAMINE 6-PHOSPHATE N-ACETYLTRANSFERASE"/>
    <property type="match status" value="1"/>
</dbReference>
<dbReference type="UniPathway" id="UPA00113">
    <property type="reaction ID" value="UER00529"/>
</dbReference>
<name>D8R0G8_SELML</name>
<dbReference type="AlphaFoldDB" id="D8R0G8"/>
<gene>
    <name evidence="3" type="ORF">SELMODRAFT_438921</name>
</gene>
<dbReference type="Gene3D" id="3.40.630.30">
    <property type="match status" value="1"/>
</dbReference>
<evidence type="ECO:0000313" key="4">
    <source>
        <dbReference type="Proteomes" id="UP000001514"/>
    </source>
</evidence>
<dbReference type="Gramene" id="EFJ34580">
    <property type="protein sequence ID" value="EFJ34580"/>
    <property type="gene ID" value="SELMODRAFT_438921"/>
</dbReference>
<keyword evidence="4" id="KW-1185">Reference proteome</keyword>
<protein>
    <recommendedName>
        <fullName evidence="2">N-acetyltransferase domain-containing protein</fullName>
    </recommendedName>
</protein>
<dbReference type="eggNOG" id="ENOG502RXWT">
    <property type="taxonomic scope" value="Eukaryota"/>
</dbReference>
<reference evidence="3 4" key="1">
    <citation type="journal article" date="2011" name="Science">
        <title>The Selaginella genome identifies genetic changes associated with the evolution of vascular plants.</title>
        <authorList>
            <person name="Banks J.A."/>
            <person name="Nishiyama T."/>
            <person name="Hasebe M."/>
            <person name="Bowman J.L."/>
            <person name="Gribskov M."/>
            <person name="dePamphilis C."/>
            <person name="Albert V.A."/>
            <person name="Aono N."/>
            <person name="Aoyama T."/>
            <person name="Ambrose B.A."/>
            <person name="Ashton N.W."/>
            <person name="Axtell M.J."/>
            <person name="Barker E."/>
            <person name="Barker M.S."/>
            <person name="Bennetzen J.L."/>
            <person name="Bonawitz N.D."/>
            <person name="Chapple C."/>
            <person name="Cheng C."/>
            <person name="Correa L.G."/>
            <person name="Dacre M."/>
            <person name="DeBarry J."/>
            <person name="Dreyer I."/>
            <person name="Elias M."/>
            <person name="Engstrom E.M."/>
            <person name="Estelle M."/>
            <person name="Feng L."/>
            <person name="Finet C."/>
            <person name="Floyd S.K."/>
            <person name="Frommer W.B."/>
            <person name="Fujita T."/>
            <person name="Gramzow L."/>
            <person name="Gutensohn M."/>
            <person name="Harholt J."/>
            <person name="Hattori M."/>
            <person name="Heyl A."/>
            <person name="Hirai T."/>
            <person name="Hiwatashi Y."/>
            <person name="Ishikawa M."/>
            <person name="Iwata M."/>
            <person name="Karol K.G."/>
            <person name="Koehler B."/>
            <person name="Kolukisaoglu U."/>
            <person name="Kubo M."/>
            <person name="Kurata T."/>
            <person name="Lalonde S."/>
            <person name="Li K."/>
            <person name="Li Y."/>
            <person name="Litt A."/>
            <person name="Lyons E."/>
            <person name="Manning G."/>
            <person name="Maruyama T."/>
            <person name="Michael T.P."/>
            <person name="Mikami K."/>
            <person name="Miyazaki S."/>
            <person name="Morinaga S."/>
            <person name="Murata T."/>
            <person name="Mueller-Roeber B."/>
            <person name="Nelson D.R."/>
            <person name="Obara M."/>
            <person name="Oguri Y."/>
            <person name="Olmstead R.G."/>
            <person name="Onodera N."/>
            <person name="Petersen B.L."/>
            <person name="Pils B."/>
            <person name="Prigge M."/>
            <person name="Rensing S.A."/>
            <person name="Riano-Pachon D.M."/>
            <person name="Roberts A.W."/>
            <person name="Sato Y."/>
            <person name="Scheller H.V."/>
            <person name="Schulz B."/>
            <person name="Schulz C."/>
            <person name="Shakirov E.V."/>
            <person name="Shibagaki N."/>
            <person name="Shinohara N."/>
            <person name="Shippen D.E."/>
            <person name="Soerensen I."/>
            <person name="Sotooka R."/>
            <person name="Sugimoto N."/>
            <person name="Sugita M."/>
            <person name="Sumikawa N."/>
            <person name="Tanurdzic M."/>
            <person name="Theissen G."/>
            <person name="Ulvskov P."/>
            <person name="Wakazuki S."/>
            <person name="Weng J.K."/>
            <person name="Willats W.W."/>
            <person name="Wipf D."/>
            <person name="Wolf P.G."/>
            <person name="Yang L."/>
            <person name="Zimmer A.D."/>
            <person name="Zhu Q."/>
            <person name="Mitros T."/>
            <person name="Hellsten U."/>
            <person name="Loque D."/>
            <person name="Otillar R."/>
            <person name="Salamov A."/>
            <person name="Schmutz J."/>
            <person name="Shapiro H."/>
            <person name="Lindquist E."/>
            <person name="Lucas S."/>
            <person name="Rokhsar D."/>
            <person name="Grigoriev I.V."/>
        </authorList>
    </citation>
    <scope>NUCLEOTIDE SEQUENCE [LARGE SCALE GENOMIC DNA]</scope>
</reference>
<sequence>MPPPLASVAEEGGQIHRHDGQASDQCQNCHQFPQIAGDGRVSRVDDAKLQRALDFSDIAVAIYVKGRSIPGGDYMERTWSEAREGVWDRLNSDKAPKCLVAFGRAVSDKTLAGSIHDLAVAPSMQRQGLGRHVLQRLARYMYYTLDIADISVLTRPENMPFFASCGFKPDALCSTSMLYTKTPPVNSKTYHEATRAGKMTLLVPAPSVKASFTAF</sequence>
<dbReference type="InParanoid" id="D8R0G8"/>
<dbReference type="STRING" id="88036.D8R0G8"/>
<dbReference type="GO" id="GO:0006048">
    <property type="term" value="P:UDP-N-acetylglucosamine biosynthetic process"/>
    <property type="evidence" value="ECO:0007669"/>
    <property type="project" value="UniProtKB-UniPathway"/>
</dbReference>
<organism evidence="4">
    <name type="scientific">Selaginella moellendorffii</name>
    <name type="common">Spikemoss</name>
    <dbReference type="NCBI Taxonomy" id="88036"/>
    <lineage>
        <taxon>Eukaryota</taxon>
        <taxon>Viridiplantae</taxon>
        <taxon>Streptophyta</taxon>
        <taxon>Embryophyta</taxon>
        <taxon>Tracheophyta</taxon>
        <taxon>Lycopodiopsida</taxon>
        <taxon>Selaginellales</taxon>
        <taxon>Selaginellaceae</taxon>
        <taxon>Selaginella</taxon>
    </lineage>
</organism>
<proteinExistence type="predicted"/>
<dbReference type="HOGENOM" id="CLU_092964_1_0_1"/>
<feature type="region of interest" description="Disordered" evidence="1">
    <location>
        <begin position="1"/>
        <end position="21"/>
    </location>
</feature>
<evidence type="ECO:0000256" key="1">
    <source>
        <dbReference type="SAM" id="MobiDB-lite"/>
    </source>
</evidence>
<evidence type="ECO:0000313" key="3">
    <source>
        <dbReference type="EMBL" id="EFJ34580.1"/>
    </source>
</evidence>
<dbReference type="PANTHER" id="PTHR13355:SF15">
    <property type="entry name" value="GCN5-RELATED N-ACETYLTRANSFERASE 3, CHLOROPLASTIC"/>
    <property type="match status" value="1"/>
</dbReference>
<dbReference type="Proteomes" id="UP000001514">
    <property type="component" value="Unassembled WGS sequence"/>
</dbReference>
<accession>D8R0G8</accession>
<dbReference type="InterPro" id="IPR000182">
    <property type="entry name" value="GNAT_dom"/>
</dbReference>
<dbReference type="SUPFAM" id="SSF55729">
    <property type="entry name" value="Acyl-CoA N-acyltransferases (Nat)"/>
    <property type="match status" value="1"/>
</dbReference>
<dbReference type="EMBL" id="GL377569">
    <property type="protein sequence ID" value="EFJ34580.1"/>
    <property type="molecule type" value="Genomic_DNA"/>
</dbReference>
<dbReference type="KEGG" id="smo:SELMODRAFT_438921"/>
<dbReference type="InterPro" id="IPR016181">
    <property type="entry name" value="Acyl_CoA_acyltransferase"/>
</dbReference>
<evidence type="ECO:0000259" key="2">
    <source>
        <dbReference type="PROSITE" id="PS51186"/>
    </source>
</evidence>
<dbReference type="Pfam" id="PF00583">
    <property type="entry name" value="Acetyltransf_1"/>
    <property type="match status" value="1"/>
</dbReference>
<feature type="domain" description="N-acetyltransferase" evidence="2">
    <location>
        <begin position="48"/>
        <end position="204"/>
    </location>
</feature>
<dbReference type="CDD" id="cd04301">
    <property type="entry name" value="NAT_SF"/>
    <property type="match status" value="1"/>
</dbReference>
<dbReference type="PROSITE" id="PS51186">
    <property type="entry name" value="GNAT"/>
    <property type="match status" value="1"/>
</dbReference>
<dbReference type="InterPro" id="IPR039143">
    <property type="entry name" value="GNPNAT1-like"/>
</dbReference>
<dbReference type="GO" id="GO:0008080">
    <property type="term" value="F:N-acetyltransferase activity"/>
    <property type="evidence" value="ECO:0000318"/>
    <property type="project" value="GO_Central"/>
</dbReference>